<dbReference type="PANTHER" id="PTHR23278:SF19">
    <property type="entry name" value="OBSCURIN"/>
    <property type="match status" value="1"/>
</dbReference>
<dbReference type="PROSITE" id="PS50853">
    <property type="entry name" value="FN3"/>
    <property type="match status" value="1"/>
</dbReference>
<dbReference type="CDD" id="cd00063">
    <property type="entry name" value="FN3"/>
    <property type="match status" value="1"/>
</dbReference>
<proteinExistence type="predicted"/>
<dbReference type="Gene3D" id="2.60.40.10">
    <property type="entry name" value="Immunoglobulins"/>
    <property type="match status" value="1"/>
</dbReference>
<feature type="transmembrane region" description="Helical" evidence="2">
    <location>
        <begin position="121"/>
        <end position="143"/>
    </location>
</feature>
<feature type="region of interest" description="Disordered" evidence="1">
    <location>
        <begin position="241"/>
        <end position="297"/>
    </location>
</feature>
<dbReference type="AlphaFoldDB" id="A0A8X6LRA9"/>
<reference evidence="4" key="1">
    <citation type="submission" date="2020-07" db="EMBL/GenBank/DDBJ databases">
        <title>Multicomponent nature underlies the extraordinary mechanical properties of spider dragline silk.</title>
        <authorList>
            <person name="Kono N."/>
            <person name="Nakamura H."/>
            <person name="Mori M."/>
            <person name="Yoshida Y."/>
            <person name="Ohtoshi R."/>
            <person name="Malay A.D."/>
            <person name="Moran D.A.P."/>
            <person name="Tomita M."/>
            <person name="Numata K."/>
            <person name="Arakawa K."/>
        </authorList>
    </citation>
    <scope>NUCLEOTIDE SEQUENCE</scope>
</reference>
<protein>
    <submittedName>
        <fullName evidence="4">Fibronectin type-III domain-containing protein</fullName>
    </submittedName>
</protein>
<evidence type="ECO:0000259" key="3">
    <source>
        <dbReference type="PROSITE" id="PS50853"/>
    </source>
</evidence>
<dbReference type="Pfam" id="PF00041">
    <property type="entry name" value="fn3"/>
    <property type="match status" value="1"/>
</dbReference>
<feature type="domain" description="Fibronectin type-III" evidence="3">
    <location>
        <begin position="9"/>
        <end position="106"/>
    </location>
</feature>
<evidence type="ECO:0000256" key="2">
    <source>
        <dbReference type="SAM" id="Phobius"/>
    </source>
</evidence>
<evidence type="ECO:0000313" key="4">
    <source>
        <dbReference type="EMBL" id="GFR17772.1"/>
    </source>
</evidence>
<dbReference type="OrthoDB" id="6430720at2759"/>
<dbReference type="Proteomes" id="UP000887116">
    <property type="component" value="Unassembled WGS sequence"/>
</dbReference>
<dbReference type="InterPro" id="IPR036116">
    <property type="entry name" value="FN3_sf"/>
</dbReference>
<dbReference type="EMBL" id="BMAO01017690">
    <property type="protein sequence ID" value="GFR17772.1"/>
    <property type="molecule type" value="Genomic_DNA"/>
</dbReference>
<accession>A0A8X6LRA9</accession>
<gene>
    <name evidence="4" type="primary">AVEN_157208_1</name>
    <name evidence="4" type="ORF">TNCT_632501</name>
</gene>
<feature type="compositionally biased region" description="Polar residues" evidence="1">
    <location>
        <begin position="283"/>
        <end position="297"/>
    </location>
</feature>
<organism evidence="4 5">
    <name type="scientific">Trichonephila clavata</name>
    <name type="common">Joro spider</name>
    <name type="synonym">Nephila clavata</name>
    <dbReference type="NCBI Taxonomy" id="2740835"/>
    <lineage>
        <taxon>Eukaryota</taxon>
        <taxon>Metazoa</taxon>
        <taxon>Ecdysozoa</taxon>
        <taxon>Arthropoda</taxon>
        <taxon>Chelicerata</taxon>
        <taxon>Arachnida</taxon>
        <taxon>Araneae</taxon>
        <taxon>Araneomorphae</taxon>
        <taxon>Entelegynae</taxon>
        <taxon>Araneoidea</taxon>
        <taxon>Nephilidae</taxon>
        <taxon>Trichonephila</taxon>
    </lineage>
</organism>
<dbReference type="SMART" id="SM00060">
    <property type="entry name" value="FN3"/>
    <property type="match status" value="1"/>
</dbReference>
<sequence length="297" mass="32984">MCQDYLRKPPTEVENCSVAEETETSFRVYCNASSEDSDELDEHFYVEIREFRTGELLQNFSLNFPEAVVRGLDPGTWYAVTVYATNEAGRSKPYTLEIRTFSSPVTTNTPSSTWDLESSPLFFIIGAAVGGFLLVIVIICCALKFRLSRRKSKEGCTCSGREEEKIRENIPDVVVFSEKAKSEEAERLKYSSSSAYWNPITLPTDQEVSPQAKLKGVECTPPWSTADWVIPPQPVEMVTLQFHRPPPSTDDNRKSLGKQPLAIQSLSTIPEGATSVATSSSSFAPQQPVTCAKQTDV</sequence>
<dbReference type="InterPro" id="IPR003961">
    <property type="entry name" value="FN3_dom"/>
</dbReference>
<dbReference type="InterPro" id="IPR013783">
    <property type="entry name" value="Ig-like_fold"/>
</dbReference>
<keyword evidence="2" id="KW-0812">Transmembrane</keyword>
<name>A0A8X6LRA9_TRICU</name>
<dbReference type="PANTHER" id="PTHR23278">
    <property type="entry name" value="SIDESTEP PROTEIN"/>
    <property type="match status" value="1"/>
</dbReference>
<keyword evidence="5" id="KW-1185">Reference proteome</keyword>
<dbReference type="SUPFAM" id="SSF49265">
    <property type="entry name" value="Fibronectin type III"/>
    <property type="match status" value="1"/>
</dbReference>
<evidence type="ECO:0000256" key="1">
    <source>
        <dbReference type="SAM" id="MobiDB-lite"/>
    </source>
</evidence>
<keyword evidence="2" id="KW-1133">Transmembrane helix</keyword>
<keyword evidence="2" id="KW-0472">Membrane</keyword>
<comment type="caution">
    <text evidence="4">The sequence shown here is derived from an EMBL/GenBank/DDBJ whole genome shotgun (WGS) entry which is preliminary data.</text>
</comment>
<feature type="compositionally biased region" description="Low complexity" evidence="1">
    <location>
        <begin position="273"/>
        <end position="282"/>
    </location>
</feature>
<evidence type="ECO:0000313" key="5">
    <source>
        <dbReference type="Proteomes" id="UP000887116"/>
    </source>
</evidence>